<comment type="caution">
    <text evidence="1">The sequence shown here is derived from an EMBL/GenBank/DDBJ whole genome shotgun (WGS) entry which is preliminary data.</text>
</comment>
<reference evidence="1 2" key="1">
    <citation type="submission" date="2019-03" db="EMBL/GenBank/DDBJ databases">
        <title>Paracraurococcus aquatilis NE82 genome sequence.</title>
        <authorList>
            <person name="Zhao Y."/>
            <person name="Du Z."/>
        </authorList>
    </citation>
    <scope>NUCLEOTIDE SEQUENCE [LARGE SCALE GENOMIC DNA]</scope>
    <source>
        <strain evidence="1 2">NE82</strain>
    </source>
</reference>
<dbReference type="EMBL" id="SKBM01000028">
    <property type="protein sequence ID" value="TCZ55234.1"/>
    <property type="molecule type" value="Genomic_DNA"/>
</dbReference>
<evidence type="ECO:0000313" key="2">
    <source>
        <dbReference type="Proteomes" id="UP000295023"/>
    </source>
</evidence>
<evidence type="ECO:0000313" key="1">
    <source>
        <dbReference type="EMBL" id="TCZ55234.1"/>
    </source>
</evidence>
<gene>
    <name evidence="1" type="ORF">EXY23_21870</name>
</gene>
<sequence>MPVMVVLWKHAARRMVERHIATAWIEAAITAPDRSG</sequence>
<keyword evidence="2" id="KW-1185">Reference proteome</keyword>
<accession>A0A4R4D4N1</accession>
<dbReference type="Proteomes" id="UP000295023">
    <property type="component" value="Unassembled WGS sequence"/>
</dbReference>
<dbReference type="InterPro" id="IPR025354">
    <property type="entry name" value="DUF4258"/>
</dbReference>
<protein>
    <submittedName>
        <fullName evidence="1">DUF4258 domain-containing protein</fullName>
    </submittedName>
</protein>
<name>A0A4R4D4N1_9PROT</name>
<organism evidence="1 2">
    <name type="scientific">Roseicella aquatilis</name>
    <dbReference type="NCBI Taxonomy" id="2527868"/>
    <lineage>
        <taxon>Bacteria</taxon>
        <taxon>Pseudomonadati</taxon>
        <taxon>Pseudomonadota</taxon>
        <taxon>Alphaproteobacteria</taxon>
        <taxon>Acetobacterales</taxon>
        <taxon>Roseomonadaceae</taxon>
        <taxon>Roseicella</taxon>
    </lineage>
</organism>
<proteinExistence type="predicted"/>
<dbReference type="Pfam" id="PF14076">
    <property type="entry name" value="DUF4258"/>
    <property type="match status" value="1"/>
</dbReference>
<dbReference type="AlphaFoldDB" id="A0A4R4D4N1"/>